<feature type="transmembrane region" description="Helical" evidence="1">
    <location>
        <begin position="29"/>
        <end position="45"/>
    </location>
</feature>
<feature type="transmembrane region" description="Helical" evidence="1">
    <location>
        <begin position="76"/>
        <end position="93"/>
    </location>
</feature>
<evidence type="ECO:0000313" key="2">
    <source>
        <dbReference type="EMBL" id="MFD1220789.1"/>
    </source>
</evidence>
<proteinExistence type="predicted"/>
<dbReference type="Proteomes" id="UP001597180">
    <property type="component" value="Unassembled WGS sequence"/>
</dbReference>
<dbReference type="InterPro" id="IPR008875">
    <property type="entry name" value="TraX"/>
</dbReference>
<keyword evidence="1" id="KW-0812">Transmembrane</keyword>
<keyword evidence="3" id="KW-1185">Reference proteome</keyword>
<organism evidence="2 3">
    <name type="scientific">Paenibacillus vulneris</name>
    <dbReference type="NCBI Taxonomy" id="1133364"/>
    <lineage>
        <taxon>Bacteria</taxon>
        <taxon>Bacillati</taxon>
        <taxon>Bacillota</taxon>
        <taxon>Bacilli</taxon>
        <taxon>Bacillales</taxon>
        <taxon>Paenibacillaceae</taxon>
        <taxon>Paenibacillus</taxon>
    </lineage>
</organism>
<evidence type="ECO:0000256" key="1">
    <source>
        <dbReference type="SAM" id="Phobius"/>
    </source>
</evidence>
<protein>
    <submittedName>
        <fullName evidence="2">TraX family protein</fullName>
    </submittedName>
</protein>
<evidence type="ECO:0000313" key="3">
    <source>
        <dbReference type="Proteomes" id="UP001597180"/>
    </source>
</evidence>
<feature type="transmembrane region" description="Helical" evidence="1">
    <location>
        <begin position="105"/>
        <end position="130"/>
    </location>
</feature>
<keyword evidence="1" id="KW-1133">Transmembrane helix</keyword>
<dbReference type="EMBL" id="JBHTLU010000013">
    <property type="protein sequence ID" value="MFD1220789.1"/>
    <property type="molecule type" value="Genomic_DNA"/>
</dbReference>
<feature type="transmembrane region" description="Helical" evidence="1">
    <location>
        <begin position="150"/>
        <end position="174"/>
    </location>
</feature>
<feature type="transmembrane region" description="Helical" evidence="1">
    <location>
        <begin position="52"/>
        <end position="70"/>
    </location>
</feature>
<gene>
    <name evidence="2" type="ORF">ACFQ4B_11700</name>
</gene>
<reference evidence="3" key="1">
    <citation type="journal article" date="2019" name="Int. J. Syst. Evol. Microbiol.">
        <title>The Global Catalogue of Microorganisms (GCM) 10K type strain sequencing project: providing services to taxonomists for standard genome sequencing and annotation.</title>
        <authorList>
            <consortium name="The Broad Institute Genomics Platform"/>
            <consortium name="The Broad Institute Genome Sequencing Center for Infectious Disease"/>
            <person name="Wu L."/>
            <person name="Ma J."/>
        </authorList>
    </citation>
    <scope>NUCLEOTIDE SEQUENCE [LARGE SCALE GENOMIC DNA]</scope>
    <source>
        <strain evidence="3">CCUG 53270</strain>
    </source>
</reference>
<feature type="transmembrane region" description="Helical" evidence="1">
    <location>
        <begin position="186"/>
        <end position="206"/>
    </location>
</feature>
<dbReference type="Pfam" id="PF05857">
    <property type="entry name" value="TraX"/>
    <property type="match status" value="1"/>
</dbReference>
<comment type="caution">
    <text evidence="2">The sequence shown here is derived from an EMBL/GenBank/DDBJ whole genome shotgun (WGS) entry which is preliminary data.</text>
</comment>
<accession>A0ABW3UMY6</accession>
<name>A0ABW3UMY6_9BACL</name>
<dbReference type="RefSeq" id="WP_345587345.1">
    <property type="nucleotide sequence ID" value="NZ_BAABJG010000006.1"/>
</dbReference>
<sequence>MQLIAMLTMLIDHIGLVFFQDQAIWRMIGRIAFPIYAYFIVLGYSRTRNLKLYTVRLFLIALISQVPFMLAFGTRGVNAVGTLLMCVIILYLIDHTAKWVWVPAAMVLSAGMEAFSFDYGLYGVLLVLIYKYMKSHSMVLYHFALNVLFLFLKGWVIEAYSIITTIAIVYAPAVWKRVEGIRMPKWVWRSFYPVHLMVLAIVEFILSMKP</sequence>
<keyword evidence="1" id="KW-0472">Membrane</keyword>